<dbReference type="AlphaFoldDB" id="A0A8J2WWQ8"/>
<feature type="region of interest" description="Disordered" evidence="1">
    <location>
        <begin position="232"/>
        <end position="260"/>
    </location>
</feature>
<feature type="compositionally biased region" description="Basic residues" evidence="1">
    <location>
        <begin position="1"/>
        <end position="11"/>
    </location>
</feature>
<feature type="compositionally biased region" description="Acidic residues" evidence="1">
    <location>
        <begin position="15"/>
        <end position="24"/>
    </location>
</feature>
<dbReference type="OrthoDB" id="205046at2759"/>
<dbReference type="SUPFAM" id="SSF55729">
    <property type="entry name" value="Acyl-CoA N-acyltransferases (Nat)"/>
    <property type="match status" value="1"/>
</dbReference>
<protein>
    <recommendedName>
        <fullName evidence="4">N-acetyltransferase domain-containing protein</fullName>
    </recommendedName>
</protein>
<dbReference type="EMBL" id="CAKKNE010000001">
    <property type="protein sequence ID" value="CAH0364481.1"/>
    <property type="molecule type" value="Genomic_DNA"/>
</dbReference>
<evidence type="ECO:0000313" key="3">
    <source>
        <dbReference type="Proteomes" id="UP000789595"/>
    </source>
</evidence>
<dbReference type="InterPro" id="IPR016181">
    <property type="entry name" value="Acyl_CoA_acyltransferase"/>
</dbReference>
<accession>A0A8J2WWQ8</accession>
<evidence type="ECO:0000313" key="2">
    <source>
        <dbReference type="EMBL" id="CAH0364481.1"/>
    </source>
</evidence>
<gene>
    <name evidence="2" type="ORF">PECAL_1P08450</name>
</gene>
<feature type="compositionally biased region" description="Basic and acidic residues" evidence="1">
    <location>
        <begin position="37"/>
        <end position="63"/>
    </location>
</feature>
<name>A0A8J2WWQ8_9STRA</name>
<organism evidence="2 3">
    <name type="scientific">Pelagomonas calceolata</name>
    <dbReference type="NCBI Taxonomy" id="35677"/>
    <lineage>
        <taxon>Eukaryota</taxon>
        <taxon>Sar</taxon>
        <taxon>Stramenopiles</taxon>
        <taxon>Ochrophyta</taxon>
        <taxon>Pelagophyceae</taxon>
        <taxon>Pelagomonadales</taxon>
        <taxon>Pelagomonadaceae</taxon>
        <taxon>Pelagomonas</taxon>
    </lineage>
</organism>
<dbReference type="Proteomes" id="UP000789595">
    <property type="component" value="Unassembled WGS sequence"/>
</dbReference>
<sequence>MGPRASTKRSRTPSEDEGQSTEEDSPSRIPTEGRVSPSHDDVKTYNDDERPTAVAKESDAARATRREYRRLIAEQDGFEDVPSCGRSDAKFHQGSVMVAVEGRDAWLKLLPEMMAICNEAARRQHLKTNPEAVCFDEPLSADYCYERVALAPDPLKGFIVREKKGAKRLQGFVLFHEFCGLAKSLVFDSRDPAALFGSYGSDGSVQRVFHRGNDIRTPLDLVKATDLVAEASNEDEVDRQKDDDGDLADTLTKSPRETRDAPRKDMFGGVIVVWPKLVEVSLCGALGCGGRLVRAALDQAKRDGMECVVLQAERRAIGFYEKLGLKRVGAVARFRDRADAPRLAYRHWCTRTVDEPSYMMAKQLSRGGKKRGKVSIELDEEVCRARALELAHIAYLANAHAPGAAAAFRECLLLAVGYAGSAGCDDRGLALALADSLQTFRGSSDQKPDAREARKRLRTAFLERVNDSDDDCNPGKKKKGRRSPRFGSEEALDLAEALDGYAIAEVGSRIYHVRVRCDAIVQKVKCADANGLLKVKVSRAKMIGSRLMTVQERRVLARIPDPVIRKRVCREE</sequence>
<dbReference type="Gene3D" id="3.40.630.30">
    <property type="match status" value="1"/>
</dbReference>
<reference evidence="2" key="1">
    <citation type="submission" date="2021-11" db="EMBL/GenBank/DDBJ databases">
        <authorList>
            <consortium name="Genoscope - CEA"/>
            <person name="William W."/>
        </authorList>
    </citation>
    <scope>NUCLEOTIDE SEQUENCE</scope>
</reference>
<comment type="caution">
    <text evidence="2">The sequence shown here is derived from an EMBL/GenBank/DDBJ whole genome shotgun (WGS) entry which is preliminary data.</text>
</comment>
<evidence type="ECO:0008006" key="4">
    <source>
        <dbReference type="Google" id="ProtNLM"/>
    </source>
</evidence>
<evidence type="ECO:0000256" key="1">
    <source>
        <dbReference type="SAM" id="MobiDB-lite"/>
    </source>
</evidence>
<proteinExistence type="predicted"/>
<feature type="region of interest" description="Disordered" evidence="1">
    <location>
        <begin position="1"/>
        <end position="63"/>
    </location>
</feature>
<feature type="compositionally biased region" description="Acidic residues" evidence="1">
    <location>
        <begin position="232"/>
        <end position="247"/>
    </location>
</feature>
<keyword evidence="3" id="KW-1185">Reference proteome</keyword>